<dbReference type="AlphaFoldDB" id="A0A8B6DL25"/>
<dbReference type="Pfam" id="PF18738">
    <property type="entry name" value="HEPN_DZIP3"/>
    <property type="match status" value="1"/>
</dbReference>
<accession>A0A8B6DL25</accession>
<proteinExistence type="predicted"/>
<gene>
    <name evidence="2" type="ORF">MGAL_10B088915</name>
</gene>
<keyword evidence="3" id="KW-1185">Reference proteome</keyword>
<name>A0A8B6DL25_MYTGA</name>
<evidence type="ECO:0000313" key="2">
    <source>
        <dbReference type="EMBL" id="VDI21316.1"/>
    </source>
</evidence>
<organism evidence="2 3">
    <name type="scientific">Mytilus galloprovincialis</name>
    <name type="common">Mediterranean mussel</name>
    <dbReference type="NCBI Taxonomy" id="29158"/>
    <lineage>
        <taxon>Eukaryota</taxon>
        <taxon>Metazoa</taxon>
        <taxon>Spiralia</taxon>
        <taxon>Lophotrochozoa</taxon>
        <taxon>Mollusca</taxon>
        <taxon>Bivalvia</taxon>
        <taxon>Autobranchia</taxon>
        <taxon>Pteriomorphia</taxon>
        <taxon>Mytilida</taxon>
        <taxon>Mytiloidea</taxon>
        <taxon>Mytilidae</taxon>
        <taxon>Mytilinae</taxon>
        <taxon>Mytilus</taxon>
    </lineage>
</organism>
<dbReference type="EMBL" id="UYJE01003668">
    <property type="protein sequence ID" value="VDI21316.1"/>
    <property type="molecule type" value="Genomic_DNA"/>
</dbReference>
<reference evidence="2" key="1">
    <citation type="submission" date="2018-11" db="EMBL/GenBank/DDBJ databases">
        <authorList>
            <person name="Alioto T."/>
            <person name="Alioto T."/>
        </authorList>
    </citation>
    <scope>NUCLEOTIDE SEQUENCE</scope>
</reference>
<dbReference type="Proteomes" id="UP000596742">
    <property type="component" value="Unassembled WGS sequence"/>
</dbReference>
<comment type="caution">
    <text evidence="2">The sequence shown here is derived from an EMBL/GenBank/DDBJ whole genome shotgun (WGS) entry which is preliminary data.</text>
</comment>
<feature type="domain" description="DZIP3-like HEPN" evidence="1">
    <location>
        <begin position="614"/>
        <end position="720"/>
    </location>
</feature>
<dbReference type="OrthoDB" id="6159696at2759"/>
<sequence length="730" mass="85874">MPYTKQQENFFRLLTLICLQGTRICRKLFEKCIKDTTFEEFINDHQHEIYHFYSTNQCCQCDENTKMPIKPILDRTQMLIIFNKDSNRLDKHKRQTKREFCCLKANKKVNPAGLDLTFVRFFLFNFCMKLVWKIYSTYRKKSFASFMNENVHKVYHLAHENVCCCKCNSDRDVPKQRITEAKFGSLFEKVDTACQSGSCSCQYKIKKDITFSSLVDGDETLFKELTWCLCLNHPKNINSIRNSIIHTLVGCINDDEFKEFWDITENNILGIAKALDLHDDYAKQVQELKKECNNTYCETSLVEWLKNNKHVPKYMLQTIYNSKEEHKFGVIMECLNKLTIREIRFRIPIPVTNTLKDLCITDSEDNGSNEDEPHDTFRCGKCKKKFTKLDEYLKHRHDKKICSIMREKKVTERNPRKRRFCQIKVTNVGNKWTTEVKKKFKREPDLFDTEDTCVDHMETSCLIVWAESSQSEEESTDKATERCIKFTENMFKKCPLDSLEPTKVDVTVTFSELFEESESDKDDLFKCGVCRHKFHAINSFLVHKKECVRNRKRRREHEQDESKGDDKLVQKSKKIKIDGISQEEENFLRIAVLITRIATDAVRIVFDREFQGGALKGTLIEDPEALDDLRRKRIILPFQWQMIFPESGQASSYSLNLKIMACLIQFLLTRYIDYLLPTNPKDVSIEADLSRVLYYRRVIAGSTDTKLTKEEMDEYWMVISGVKYACCIHL</sequence>
<evidence type="ECO:0000259" key="1">
    <source>
        <dbReference type="Pfam" id="PF18738"/>
    </source>
</evidence>
<evidence type="ECO:0000313" key="3">
    <source>
        <dbReference type="Proteomes" id="UP000596742"/>
    </source>
</evidence>
<dbReference type="InterPro" id="IPR041249">
    <property type="entry name" value="HEPN_DZIP3"/>
</dbReference>
<protein>
    <recommendedName>
        <fullName evidence="1">DZIP3-like HEPN domain-containing protein</fullName>
    </recommendedName>
</protein>